<evidence type="ECO:0000313" key="3">
    <source>
        <dbReference type="Proteomes" id="UP001242480"/>
    </source>
</evidence>
<organism evidence="2 3">
    <name type="scientific">Labrys wisconsinensis</name>
    <dbReference type="NCBI Taxonomy" id="425677"/>
    <lineage>
        <taxon>Bacteria</taxon>
        <taxon>Pseudomonadati</taxon>
        <taxon>Pseudomonadota</taxon>
        <taxon>Alphaproteobacteria</taxon>
        <taxon>Hyphomicrobiales</taxon>
        <taxon>Xanthobacteraceae</taxon>
        <taxon>Labrys</taxon>
    </lineage>
</organism>
<sequence length="123" mass="12841">MKHVRLATACLVGLLGPAQARPADTLQQLGRALELCLGGTRGLQGSEITVVFSLRRDGSLLGKPRVSYSRLPGDLGDQKRFVASVAQALDGCLPVPITDALGGAIAGRPFAIRLVIPRSDTPA</sequence>
<protein>
    <recommendedName>
        <fullName evidence="4">TonB C-terminal domain-containing protein</fullName>
    </recommendedName>
</protein>
<evidence type="ECO:0008006" key="4">
    <source>
        <dbReference type="Google" id="ProtNLM"/>
    </source>
</evidence>
<dbReference type="InterPro" id="IPR014587">
    <property type="entry name" value="UCP034077"/>
</dbReference>
<dbReference type="Proteomes" id="UP001242480">
    <property type="component" value="Unassembled WGS sequence"/>
</dbReference>
<evidence type="ECO:0000313" key="2">
    <source>
        <dbReference type="EMBL" id="MDQ0469680.1"/>
    </source>
</evidence>
<gene>
    <name evidence="2" type="ORF">QO011_002696</name>
</gene>
<dbReference type="PIRSF" id="PIRSF034077">
    <property type="entry name" value="UCP034077"/>
    <property type="match status" value="1"/>
</dbReference>
<accession>A0ABU0J7V2</accession>
<proteinExistence type="predicted"/>
<dbReference type="RefSeq" id="WP_307272592.1">
    <property type="nucleotide sequence ID" value="NZ_JAUSVX010000004.1"/>
</dbReference>
<keyword evidence="1" id="KW-0732">Signal</keyword>
<reference evidence="2 3" key="1">
    <citation type="submission" date="2023-07" db="EMBL/GenBank/DDBJ databases">
        <title>Genomic Encyclopedia of Type Strains, Phase IV (KMG-IV): sequencing the most valuable type-strain genomes for metagenomic binning, comparative biology and taxonomic classification.</title>
        <authorList>
            <person name="Goeker M."/>
        </authorList>
    </citation>
    <scope>NUCLEOTIDE SEQUENCE [LARGE SCALE GENOMIC DNA]</scope>
    <source>
        <strain evidence="2 3">DSM 19619</strain>
    </source>
</reference>
<comment type="caution">
    <text evidence="2">The sequence shown here is derived from an EMBL/GenBank/DDBJ whole genome shotgun (WGS) entry which is preliminary data.</text>
</comment>
<keyword evidence="3" id="KW-1185">Reference proteome</keyword>
<feature type="signal peptide" evidence="1">
    <location>
        <begin position="1"/>
        <end position="20"/>
    </location>
</feature>
<evidence type="ECO:0000256" key="1">
    <source>
        <dbReference type="SAM" id="SignalP"/>
    </source>
</evidence>
<dbReference type="EMBL" id="JAUSVX010000004">
    <property type="protein sequence ID" value="MDQ0469680.1"/>
    <property type="molecule type" value="Genomic_DNA"/>
</dbReference>
<feature type="chain" id="PRO_5046510035" description="TonB C-terminal domain-containing protein" evidence="1">
    <location>
        <begin position="21"/>
        <end position="123"/>
    </location>
</feature>
<name>A0ABU0J7V2_9HYPH</name>